<dbReference type="InterPro" id="IPR011990">
    <property type="entry name" value="TPR-like_helical_dom_sf"/>
</dbReference>
<dbReference type="PANTHER" id="PTHR47941">
    <property type="entry name" value="PENTATRICOPEPTIDE REPEAT-CONTAINING PROTEIN 3, MITOCHONDRIAL"/>
    <property type="match status" value="1"/>
</dbReference>
<dbReference type="AlphaFoldDB" id="A0A0S3SXY7"/>
<reference evidence="4 5" key="1">
    <citation type="journal article" date="2015" name="Sci. Rep.">
        <title>The power of single molecule real-time sequencing technology in the de novo assembly of a eukaryotic genome.</title>
        <authorList>
            <person name="Sakai H."/>
            <person name="Naito K."/>
            <person name="Ogiso-Tanaka E."/>
            <person name="Takahashi Y."/>
            <person name="Iseki K."/>
            <person name="Muto C."/>
            <person name="Satou K."/>
            <person name="Teruya K."/>
            <person name="Shiroma A."/>
            <person name="Shimoji M."/>
            <person name="Hirano T."/>
            <person name="Itoh T."/>
            <person name="Kaga A."/>
            <person name="Tomooka N."/>
        </authorList>
    </citation>
    <scope>NUCLEOTIDE SEQUENCE [LARGE SCALE GENOMIC DNA]</scope>
    <source>
        <strain evidence="5">cv. Shumari</strain>
    </source>
</reference>
<organism evidence="4 5">
    <name type="scientific">Vigna angularis var. angularis</name>
    <dbReference type="NCBI Taxonomy" id="157739"/>
    <lineage>
        <taxon>Eukaryota</taxon>
        <taxon>Viridiplantae</taxon>
        <taxon>Streptophyta</taxon>
        <taxon>Embryophyta</taxon>
        <taxon>Tracheophyta</taxon>
        <taxon>Spermatophyta</taxon>
        <taxon>Magnoliopsida</taxon>
        <taxon>eudicotyledons</taxon>
        <taxon>Gunneridae</taxon>
        <taxon>Pentapetalae</taxon>
        <taxon>rosids</taxon>
        <taxon>fabids</taxon>
        <taxon>Fabales</taxon>
        <taxon>Fabaceae</taxon>
        <taxon>Papilionoideae</taxon>
        <taxon>50 kb inversion clade</taxon>
        <taxon>NPAAA clade</taxon>
        <taxon>indigoferoid/millettioid clade</taxon>
        <taxon>Phaseoleae</taxon>
        <taxon>Vigna</taxon>
    </lineage>
</organism>
<keyword evidence="2" id="KW-0677">Repeat</keyword>
<keyword evidence="5" id="KW-1185">Reference proteome</keyword>
<evidence type="ECO:0000313" key="5">
    <source>
        <dbReference type="Proteomes" id="UP000291084"/>
    </source>
</evidence>
<comment type="similarity">
    <text evidence="1">Belongs to the PPR family. P subfamily.</text>
</comment>
<evidence type="ECO:0000313" key="4">
    <source>
        <dbReference type="EMBL" id="BAT97745.1"/>
    </source>
</evidence>
<feature type="repeat" description="PPR" evidence="3">
    <location>
        <begin position="43"/>
        <end position="77"/>
    </location>
</feature>
<gene>
    <name evidence="4" type="primary">Vigan.09G127800</name>
    <name evidence="4" type="ORF">VIGAN_09127800</name>
</gene>
<dbReference type="PROSITE" id="PS51375">
    <property type="entry name" value="PPR"/>
    <property type="match status" value="1"/>
</dbReference>
<proteinExistence type="inferred from homology"/>
<evidence type="ECO:0008006" key="6">
    <source>
        <dbReference type="Google" id="ProtNLM"/>
    </source>
</evidence>
<accession>A0A0S3SXY7</accession>
<name>A0A0S3SXY7_PHAAN</name>
<dbReference type="OrthoDB" id="1709053at2759"/>
<dbReference type="Proteomes" id="UP000291084">
    <property type="component" value="Chromosome 9"/>
</dbReference>
<dbReference type="InterPro" id="IPR002885">
    <property type="entry name" value="PPR_rpt"/>
</dbReference>
<evidence type="ECO:0000256" key="3">
    <source>
        <dbReference type="PROSITE-ProRule" id="PRU00708"/>
    </source>
</evidence>
<evidence type="ECO:0000256" key="1">
    <source>
        <dbReference type="ARBA" id="ARBA00007626"/>
    </source>
</evidence>
<evidence type="ECO:0000256" key="2">
    <source>
        <dbReference type="ARBA" id="ARBA00022737"/>
    </source>
</evidence>
<dbReference type="EMBL" id="AP015042">
    <property type="protein sequence ID" value="BAT97745.1"/>
    <property type="molecule type" value="Genomic_DNA"/>
</dbReference>
<dbReference type="Pfam" id="PF13041">
    <property type="entry name" value="PPR_2"/>
    <property type="match status" value="1"/>
</dbReference>
<protein>
    <recommendedName>
        <fullName evidence="6">Pentacotripeptide-repeat region of PRORP domain-containing protein</fullName>
    </recommendedName>
</protein>
<dbReference type="NCBIfam" id="TIGR00756">
    <property type="entry name" value="PPR"/>
    <property type="match status" value="2"/>
</dbReference>
<dbReference type="Gene3D" id="1.25.40.10">
    <property type="entry name" value="Tetratricopeptide repeat domain"/>
    <property type="match status" value="1"/>
</dbReference>
<sequence length="77" mass="9015">MENQIHLKTLRRSSQICFVKREGLLDEALTLWSKMEDSGCLSNVITFEIIISALFKKDETEKAEKFLHEMISRELLK</sequence>